<feature type="compositionally biased region" description="Low complexity" evidence="1">
    <location>
        <begin position="151"/>
        <end position="165"/>
    </location>
</feature>
<accession>A0ABX2T1W9</accession>
<comment type="caution">
    <text evidence="2">The sequence shown here is derived from an EMBL/GenBank/DDBJ whole genome shotgun (WGS) entry which is preliminary data.</text>
</comment>
<sequence length="319" mass="32219">MENRDASGIGEPHRSKTIEDVKTSANRIGETAAESGREQLGAAKGRVRAVFEQQTHRAADQLAGVAHALHSAADQLKDENNGTAARYADQAAERVEEVANLIRNSTVDDVVDRVESFARRQPEIFLGAAFAAGFLFARFIKSSGERRHRSGAYGSSAYGGSARYSTPDRYRPDVAGAYPPAGTGHEYERGGYRTSTGGATGTGVPGTTGTRTGGSPGAVSRNSATDLGMTGDMRGSTGAASGRTGGVSGTASTAATGAGTSRMGSTGMGMTGSSPAAAGSAGVGTAGVGSAGMGMGGTTTRLSQTSTAASTPKPKETLR</sequence>
<evidence type="ECO:0000313" key="2">
    <source>
        <dbReference type="EMBL" id="NYZ18300.1"/>
    </source>
</evidence>
<feature type="compositionally biased region" description="Gly residues" evidence="1">
    <location>
        <begin position="281"/>
        <end position="297"/>
    </location>
</feature>
<protein>
    <submittedName>
        <fullName evidence="2">Uncharacterized protein</fullName>
    </submittedName>
</protein>
<feature type="compositionally biased region" description="Gly residues" evidence="1">
    <location>
        <begin position="198"/>
        <end position="216"/>
    </location>
</feature>
<feature type="compositionally biased region" description="Polar residues" evidence="1">
    <location>
        <begin position="300"/>
        <end position="310"/>
    </location>
</feature>
<evidence type="ECO:0000256" key="1">
    <source>
        <dbReference type="SAM" id="MobiDB-lite"/>
    </source>
</evidence>
<feature type="compositionally biased region" description="Low complexity" evidence="1">
    <location>
        <begin position="249"/>
        <end position="265"/>
    </location>
</feature>
<name>A0ABX2T1W9_9PROT</name>
<gene>
    <name evidence="2" type="ORF">HND93_01135</name>
</gene>
<dbReference type="Proteomes" id="UP000584642">
    <property type="component" value="Unassembled WGS sequence"/>
</dbReference>
<organism evidence="2 3">
    <name type="scientific">Azospirillum oleiclasticum</name>
    <dbReference type="NCBI Taxonomy" id="2735135"/>
    <lineage>
        <taxon>Bacteria</taxon>
        <taxon>Pseudomonadati</taxon>
        <taxon>Pseudomonadota</taxon>
        <taxon>Alphaproteobacteria</taxon>
        <taxon>Rhodospirillales</taxon>
        <taxon>Azospirillaceae</taxon>
        <taxon>Azospirillum</taxon>
    </lineage>
</organism>
<feature type="compositionally biased region" description="Low complexity" evidence="1">
    <location>
        <begin position="271"/>
        <end position="280"/>
    </location>
</feature>
<proteinExistence type="predicted"/>
<feature type="compositionally biased region" description="Basic and acidic residues" evidence="1">
    <location>
        <begin position="1"/>
        <end position="22"/>
    </location>
</feature>
<keyword evidence="3" id="KW-1185">Reference proteome</keyword>
<reference evidence="2 3" key="1">
    <citation type="submission" date="2020-05" db="EMBL/GenBank/DDBJ databases">
        <title>Azospirillum oleiclasticum sp. nov, a nitrogen-fixing and heavy crude oil-emulsifying bacterium isolated from the crude oil of Yumen Oilfield.</title>
        <authorList>
            <person name="Wu D."/>
            <person name="Cai M."/>
            <person name="Zhang X."/>
        </authorList>
    </citation>
    <scope>NUCLEOTIDE SEQUENCE [LARGE SCALE GENOMIC DNA]</scope>
    <source>
        <strain evidence="2 3">ROY-1-1-2</strain>
    </source>
</reference>
<dbReference type="EMBL" id="JABFDB010000001">
    <property type="protein sequence ID" value="NYZ18300.1"/>
    <property type="molecule type" value="Genomic_DNA"/>
</dbReference>
<evidence type="ECO:0000313" key="3">
    <source>
        <dbReference type="Proteomes" id="UP000584642"/>
    </source>
</evidence>
<feature type="region of interest" description="Disordered" evidence="1">
    <location>
        <begin position="1"/>
        <end position="23"/>
    </location>
</feature>
<feature type="region of interest" description="Disordered" evidence="1">
    <location>
        <begin position="147"/>
        <end position="319"/>
    </location>
</feature>
<dbReference type="RefSeq" id="WP_180280055.1">
    <property type="nucleotide sequence ID" value="NZ_JABFDB010000001.1"/>
</dbReference>